<dbReference type="Gene3D" id="1.10.443.10">
    <property type="entry name" value="Intergrase catalytic core"/>
    <property type="match status" value="1"/>
</dbReference>
<organism evidence="2 3">
    <name type="scientific">Exocentrus adspersus</name>
    <dbReference type="NCBI Taxonomy" id="1586481"/>
    <lineage>
        <taxon>Eukaryota</taxon>
        <taxon>Metazoa</taxon>
        <taxon>Ecdysozoa</taxon>
        <taxon>Arthropoda</taxon>
        <taxon>Hexapoda</taxon>
        <taxon>Insecta</taxon>
        <taxon>Pterygota</taxon>
        <taxon>Neoptera</taxon>
        <taxon>Endopterygota</taxon>
        <taxon>Coleoptera</taxon>
        <taxon>Polyphaga</taxon>
        <taxon>Cucujiformia</taxon>
        <taxon>Chrysomeloidea</taxon>
        <taxon>Cerambycidae</taxon>
        <taxon>Lamiinae</taxon>
        <taxon>Acanthocinini</taxon>
        <taxon>Exocentrus</taxon>
    </lineage>
</organism>
<comment type="caution">
    <text evidence="2">The sequence shown here is derived from an EMBL/GenBank/DDBJ whole genome shotgun (WGS) entry which is preliminary data.</text>
</comment>
<accession>A0AAV8VE34</accession>
<dbReference type="AlphaFoldDB" id="A0AAV8VE34"/>
<reference evidence="2 3" key="1">
    <citation type="journal article" date="2023" name="Insect Mol. Biol.">
        <title>Genome sequencing provides insights into the evolution of gene families encoding plant cell wall-degrading enzymes in longhorned beetles.</title>
        <authorList>
            <person name="Shin N.R."/>
            <person name="Okamura Y."/>
            <person name="Kirsch R."/>
            <person name="Pauchet Y."/>
        </authorList>
    </citation>
    <scope>NUCLEOTIDE SEQUENCE [LARGE SCALE GENOMIC DNA]</scope>
    <source>
        <strain evidence="2">EAD_L_NR</strain>
    </source>
</reference>
<proteinExistence type="predicted"/>
<evidence type="ECO:0000256" key="1">
    <source>
        <dbReference type="ARBA" id="ARBA00023172"/>
    </source>
</evidence>
<dbReference type="GO" id="GO:0003677">
    <property type="term" value="F:DNA binding"/>
    <property type="evidence" value="ECO:0007669"/>
    <property type="project" value="InterPro"/>
</dbReference>
<dbReference type="InterPro" id="IPR013762">
    <property type="entry name" value="Integrase-like_cat_sf"/>
</dbReference>
<evidence type="ECO:0000313" key="3">
    <source>
        <dbReference type="Proteomes" id="UP001159042"/>
    </source>
</evidence>
<dbReference type="GO" id="GO:0015074">
    <property type="term" value="P:DNA integration"/>
    <property type="evidence" value="ECO:0007669"/>
    <property type="project" value="InterPro"/>
</dbReference>
<keyword evidence="1" id="KW-0233">DNA recombination</keyword>
<dbReference type="GO" id="GO:0006310">
    <property type="term" value="P:DNA recombination"/>
    <property type="evidence" value="ECO:0007669"/>
    <property type="project" value="UniProtKB-KW"/>
</dbReference>
<sequence>MDKWLLKLQNINHLHYGHITLCLGVGTLNINEGVNIEDYTKLRSFLKRRSEGFRRGFRPKKAYTFSSEEINKFLIEACDEKYLAMKVTMIMGIMGACRANEMYDMKTEDIKDLGSAFLVNVPNTKTKVSRKFTITDNFYPICQKYMDIRPVL</sequence>
<protein>
    <recommendedName>
        <fullName evidence="4">Tyr recombinase domain-containing protein</fullName>
    </recommendedName>
</protein>
<name>A0AAV8VE34_9CUCU</name>
<dbReference type="InterPro" id="IPR011010">
    <property type="entry name" value="DNA_brk_join_enz"/>
</dbReference>
<evidence type="ECO:0000313" key="2">
    <source>
        <dbReference type="EMBL" id="KAJ8912535.1"/>
    </source>
</evidence>
<dbReference type="EMBL" id="JANEYG010000122">
    <property type="protein sequence ID" value="KAJ8912535.1"/>
    <property type="molecule type" value="Genomic_DNA"/>
</dbReference>
<gene>
    <name evidence="2" type="ORF">NQ315_014479</name>
</gene>
<keyword evidence="3" id="KW-1185">Reference proteome</keyword>
<evidence type="ECO:0008006" key="4">
    <source>
        <dbReference type="Google" id="ProtNLM"/>
    </source>
</evidence>
<dbReference type="SUPFAM" id="SSF56349">
    <property type="entry name" value="DNA breaking-rejoining enzymes"/>
    <property type="match status" value="1"/>
</dbReference>
<dbReference type="Proteomes" id="UP001159042">
    <property type="component" value="Unassembled WGS sequence"/>
</dbReference>